<accession>C7QEG2</accession>
<protein>
    <submittedName>
        <fullName evidence="4">Guanine-specific ribonuclease N1 and T1</fullName>
    </submittedName>
</protein>
<dbReference type="InterPro" id="IPR016191">
    <property type="entry name" value="Ribonuclease/ribotoxin"/>
</dbReference>
<dbReference type="EMBL" id="CP001700">
    <property type="protein sequence ID" value="ACU70853.1"/>
    <property type="molecule type" value="Genomic_DNA"/>
</dbReference>
<dbReference type="AlphaFoldDB" id="C7QEG2"/>
<sequence length="140" mass="15068" precursor="true">MSSLRRFGLSWTQRLAVGFAATASAVTVTVVASPAADATVYGSCTVSGCSAAASANSTWESMNYPSSRGWYDWPNGKCNYAGGTYYNDDGQLPSGDSFQEFDVNPRACGAHRDAVRIVVDMNTGQVWYSPDHYSDFYALS</sequence>
<feature type="signal peptide" evidence="3">
    <location>
        <begin position="1"/>
        <end position="25"/>
    </location>
</feature>
<name>C7QEG2_CATAD</name>
<dbReference type="HOGENOM" id="CLU_1862898_0_0_11"/>
<organism evidence="4 5">
    <name type="scientific">Catenulispora acidiphila (strain DSM 44928 / JCM 14897 / NBRC 102108 / NRRL B-24433 / ID139908)</name>
    <dbReference type="NCBI Taxonomy" id="479433"/>
    <lineage>
        <taxon>Bacteria</taxon>
        <taxon>Bacillati</taxon>
        <taxon>Actinomycetota</taxon>
        <taxon>Actinomycetes</taxon>
        <taxon>Catenulisporales</taxon>
        <taxon>Catenulisporaceae</taxon>
        <taxon>Catenulispora</taxon>
    </lineage>
</organism>
<dbReference type="Gene3D" id="3.10.450.30">
    <property type="entry name" value="Microbial ribonucleases"/>
    <property type="match status" value="1"/>
</dbReference>
<reference evidence="4 5" key="1">
    <citation type="journal article" date="2009" name="Stand. Genomic Sci.">
        <title>Complete genome sequence of Catenulispora acidiphila type strain (ID 139908).</title>
        <authorList>
            <person name="Copeland A."/>
            <person name="Lapidus A."/>
            <person name="Glavina Del Rio T."/>
            <person name="Nolan M."/>
            <person name="Lucas S."/>
            <person name="Chen F."/>
            <person name="Tice H."/>
            <person name="Cheng J.F."/>
            <person name="Bruce D."/>
            <person name="Goodwin L."/>
            <person name="Pitluck S."/>
            <person name="Mikhailova N."/>
            <person name="Pati A."/>
            <person name="Ivanova N."/>
            <person name="Mavromatis K."/>
            <person name="Chen A."/>
            <person name="Palaniappan K."/>
            <person name="Chain P."/>
            <person name="Land M."/>
            <person name="Hauser L."/>
            <person name="Chang Y.J."/>
            <person name="Jeffries C.D."/>
            <person name="Chertkov O."/>
            <person name="Brettin T."/>
            <person name="Detter J.C."/>
            <person name="Han C."/>
            <person name="Ali Z."/>
            <person name="Tindall B.J."/>
            <person name="Goker M."/>
            <person name="Bristow J."/>
            <person name="Eisen J.A."/>
            <person name="Markowitz V."/>
            <person name="Hugenholtz P."/>
            <person name="Kyrpides N.C."/>
            <person name="Klenk H.P."/>
        </authorList>
    </citation>
    <scope>NUCLEOTIDE SEQUENCE [LARGE SCALE GENOMIC DNA]</scope>
    <source>
        <strain evidence="5">DSM 44928 / JCM 14897 / NBRC 102108 / NRRL B-24433 / ID139908</strain>
    </source>
</reference>
<dbReference type="GO" id="GO:0003723">
    <property type="term" value="F:RNA binding"/>
    <property type="evidence" value="ECO:0007669"/>
    <property type="project" value="InterPro"/>
</dbReference>
<dbReference type="STRING" id="479433.Caci_1933"/>
<dbReference type="Proteomes" id="UP000000851">
    <property type="component" value="Chromosome"/>
</dbReference>
<dbReference type="SUPFAM" id="SSF53933">
    <property type="entry name" value="Microbial ribonucleases"/>
    <property type="match status" value="1"/>
</dbReference>
<dbReference type="eggNOG" id="COG4290">
    <property type="taxonomic scope" value="Bacteria"/>
</dbReference>
<evidence type="ECO:0000256" key="3">
    <source>
        <dbReference type="SAM" id="SignalP"/>
    </source>
</evidence>
<feature type="chain" id="PRO_5038652670" evidence="3">
    <location>
        <begin position="26"/>
        <end position="140"/>
    </location>
</feature>
<proteinExistence type="predicted"/>
<evidence type="ECO:0000313" key="4">
    <source>
        <dbReference type="EMBL" id="ACU70853.1"/>
    </source>
</evidence>
<keyword evidence="3" id="KW-0732">Signal</keyword>
<gene>
    <name evidence="4" type="ordered locus">Caci_1933</name>
</gene>
<evidence type="ECO:0000256" key="1">
    <source>
        <dbReference type="ARBA" id="ARBA00022722"/>
    </source>
</evidence>
<dbReference type="KEGG" id="cai:Caci_1933"/>
<dbReference type="GO" id="GO:0016787">
    <property type="term" value="F:hydrolase activity"/>
    <property type="evidence" value="ECO:0007669"/>
    <property type="project" value="UniProtKB-KW"/>
</dbReference>
<keyword evidence="5" id="KW-1185">Reference proteome</keyword>
<dbReference type="InParanoid" id="C7QEG2"/>
<keyword evidence="2" id="KW-0378">Hydrolase</keyword>
<dbReference type="OrthoDB" id="4206279at2"/>
<dbReference type="GO" id="GO:0004521">
    <property type="term" value="F:RNA endonuclease activity"/>
    <property type="evidence" value="ECO:0007669"/>
    <property type="project" value="InterPro"/>
</dbReference>
<dbReference type="Pfam" id="PF00545">
    <property type="entry name" value="Ribonuclease"/>
    <property type="match status" value="1"/>
</dbReference>
<dbReference type="RefSeq" id="WP_012786146.1">
    <property type="nucleotide sequence ID" value="NC_013131.1"/>
</dbReference>
<evidence type="ECO:0000313" key="5">
    <source>
        <dbReference type="Proteomes" id="UP000000851"/>
    </source>
</evidence>
<dbReference type="InterPro" id="IPR000026">
    <property type="entry name" value="N1-like"/>
</dbReference>
<keyword evidence="1" id="KW-0540">Nuclease</keyword>
<evidence type="ECO:0000256" key="2">
    <source>
        <dbReference type="ARBA" id="ARBA00022801"/>
    </source>
</evidence>